<dbReference type="AlphaFoldDB" id="A0A140GRR4"/>
<dbReference type="PATRIC" id="fig|1502.177.peg.3516"/>
<evidence type="ECO:0000313" key="1">
    <source>
        <dbReference type="EMBL" id="AMN31223.1"/>
    </source>
</evidence>
<reference evidence="1 2" key="1">
    <citation type="journal article" date="2016" name="PLoS ONE">
        <title>Plasmid Characterization and Chromosome Analysis of Two netF+ Clostridium perfringens Isolates Associated with Foal and Canine Necrotizing Enteritis.</title>
        <authorList>
            <person name="Mehdizadeh Gohari I."/>
            <person name="Kropinski A.M."/>
            <person name="Weese S.J."/>
            <person name="Parreira V.R."/>
            <person name="Whitehead A.E."/>
            <person name="Boerlin P."/>
            <person name="Prescott J.F."/>
        </authorList>
    </citation>
    <scope>NUCLEOTIDE SEQUENCE [LARGE SCALE GENOMIC DNA]</scope>
    <source>
        <strain evidence="1 2">JP838</strain>
        <plasmid evidence="2">Plasmid pJFP838A</plasmid>
    </source>
</reference>
<protein>
    <recommendedName>
        <fullName evidence="3">ATP-binding protein</fullName>
    </recommendedName>
</protein>
<dbReference type="EMBL" id="CP013615">
    <property type="protein sequence ID" value="AMN31223.1"/>
    <property type="molecule type" value="Genomic_DNA"/>
</dbReference>
<proteinExistence type="predicted"/>
<keyword evidence="1" id="KW-0614">Plasmid</keyword>
<gene>
    <name evidence="1" type="ORF">JFP838_pA0307</name>
</gene>
<evidence type="ECO:0008006" key="3">
    <source>
        <dbReference type="Google" id="ProtNLM"/>
    </source>
</evidence>
<dbReference type="RefSeq" id="WP_061429812.1">
    <property type="nucleotide sequence ID" value="NZ_CATNZX010000014.1"/>
</dbReference>
<evidence type="ECO:0000313" key="2">
    <source>
        <dbReference type="Proteomes" id="UP000070260"/>
    </source>
</evidence>
<dbReference type="OrthoDB" id="9776767at2"/>
<dbReference type="InterPro" id="IPR036890">
    <property type="entry name" value="HATPase_C_sf"/>
</dbReference>
<dbReference type="Proteomes" id="UP000070260">
    <property type="component" value="Plasmid pJFP838A"/>
</dbReference>
<name>A0A140GRR4_CLOPF</name>
<organism evidence="1 2">
    <name type="scientific">Clostridium perfringens</name>
    <dbReference type="NCBI Taxonomy" id="1502"/>
    <lineage>
        <taxon>Bacteria</taxon>
        <taxon>Bacillati</taxon>
        <taxon>Bacillota</taxon>
        <taxon>Clostridia</taxon>
        <taxon>Eubacteriales</taxon>
        <taxon>Clostridiaceae</taxon>
        <taxon>Clostridium</taxon>
    </lineage>
</organism>
<dbReference type="SUPFAM" id="SSF55874">
    <property type="entry name" value="ATPase domain of HSP90 chaperone/DNA topoisomerase II/histidine kinase"/>
    <property type="match status" value="1"/>
</dbReference>
<sequence>MNKKYELGLSLNYVSDWDYKDAIREFIQNGIDHATTTNNNDFDIYYKKETETLLLCNKTSILEKRSLLLGYSTKSNDNNLIGEFGEGYKVSLLVLTRLNKKVTIYNYGKNEIWTTRIVKSKRYEGEEVLNVYVKTEFDKIRSSEYSLVIAIENISIDEFEEIKKRTLLLNDDIEGLRADGYGSILLNDNLRGNIYVNGLYITHIDNLKYGYDILPKHIKIGRDRDLINNYDILSKTFMICLNTLSDEEFKELIETNSLDTSNATEGVIQANCDNNSMRKISRIAEDLYINFKEINGESSFPVDSDWLKKDMKDEYPSINPVTTTASKASLIRNFTSYYSDLNKIKVSKNPLELAIDDLENWKAKNTNSLPENEISELSEIINRIKLQINKNSNNYFGEAPF</sequence>
<accession>A0A140GRR4</accession>
<geneLocation type="plasmid" evidence="1 2">
    <name>pJFP838A</name>
</geneLocation>